<dbReference type="Proteomes" id="UP001557470">
    <property type="component" value="Unassembled WGS sequence"/>
</dbReference>
<protein>
    <recommendedName>
        <fullName evidence="4">Selenoprotein T</fullName>
    </recommendedName>
</protein>
<evidence type="ECO:0000313" key="6">
    <source>
        <dbReference type="Proteomes" id="UP001557470"/>
    </source>
</evidence>
<evidence type="ECO:0000313" key="5">
    <source>
        <dbReference type="EMBL" id="KAL0973961.1"/>
    </source>
</evidence>
<keyword evidence="4" id="KW-0712">Selenocysteine</keyword>
<name>A0ABD0WLW4_UMBPY</name>
<evidence type="ECO:0000256" key="4">
    <source>
        <dbReference type="RuleBase" id="RU362086"/>
    </source>
</evidence>
<dbReference type="Pfam" id="PF10262">
    <property type="entry name" value="Rdx"/>
    <property type="match status" value="1"/>
</dbReference>
<dbReference type="EMBL" id="JAGEUA010000006">
    <property type="protein sequence ID" value="KAL0973961.1"/>
    <property type="molecule type" value="Genomic_DNA"/>
</dbReference>
<dbReference type="InterPro" id="IPR011893">
    <property type="entry name" value="Selenoprotein_Rdx-typ"/>
</dbReference>
<dbReference type="AlphaFoldDB" id="A0ABD0WLW4"/>
<comment type="similarity">
    <text evidence="1 4">Belongs to the SelWTH family. Selenoprotein T subfamily.</text>
</comment>
<evidence type="ECO:0000256" key="1">
    <source>
        <dbReference type="ARBA" id="ARBA00007551"/>
    </source>
</evidence>
<comment type="caution">
    <text evidence="5">The sequence shown here is derived from an EMBL/GenBank/DDBJ whole genome shotgun (WGS) entry which is preliminary data.</text>
</comment>
<dbReference type="PANTHER" id="PTHR13544:SF6">
    <property type="entry name" value="SELENOPROTEIN T2"/>
    <property type="match status" value="1"/>
</dbReference>
<keyword evidence="6" id="KW-1185">Reference proteome</keyword>
<organism evidence="5 6">
    <name type="scientific">Umbra pygmaea</name>
    <name type="common">Eastern mudminnow</name>
    <dbReference type="NCBI Taxonomy" id="75934"/>
    <lineage>
        <taxon>Eukaryota</taxon>
        <taxon>Metazoa</taxon>
        <taxon>Chordata</taxon>
        <taxon>Craniata</taxon>
        <taxon>Vertebrata</taxon>
        <taxon>Euteleostomi</taxon>
        <taxon>Actinopterygii</taxon>
        <taxon>Neopterygii</taxon>
        <taxon>Teleostei</taxon>
        <taxon>Protacanthopterygii</taxon>
        <taxon>Esociformes</taxon>
        <taxon>Umbridae</taxon>
        <taxon>Umbra</taxon>
    </lineage>
</organism>
<evidence type="ECO:0000256" key="2">
    <source>
        <dbReference type="ARBA" id="ARBA00022729"/>
    </source>
</evidence>
<proteinExistence type="inferred from homology"/>
<keyword evidence="3 4" id="KW-0676">Redox-active center</keyword>
<dbReference type="PANTHER" id="PTHR13544">
    <property type="entry name" value="SELENOPROTEIN T"/>
    <property type="match status" value="1"/>
</dbReference>
<accession>A0ABD0WLW4</accession>
<dbReference type="InterPro" id="IPR036249">
    <property type="entry name" value="Thioredoxin-like_sf"/>
</dbReference>
<dbReference type="SUPFAM" id="SSF52833">
    <property type="entry name" value="Thioredoxin-like"/>
    <property type="match status" value="1"/>
</dbReference>
<keyword evidence="2" id="KW-0732">Signal</keyword>
<evidence type="ECO:0000256" key="3">
    <source>
        <dbReference type="ARBA" id="ARBA00023284"/>
    </source>
</evidence>
<gene>
    <name evidence="5" type="ORF">UPYG_G00213450</name>
</gene>
<sequence>MLGVETPRAWTWSQENKIFACLMTFFLSNMLETHFLSTGAFEITLNDVPIWSKLQSGYKTCRSLETLLRSVGLYCGLMKAWSANS</sequence>
<dbReference type="InterPro" id="IPR019389">
    <property type="entry name" value="Selenoprotein_T"/>
</dbReference>
<reference evidence="5 6" key="1">
    <citation type="submission" date="2024-06" db="EMBL/GenBank/DDBJ databases">
        <authorList>
            <person name="Pan Q."/>
            <person name="Wen M."/>
            <person name="Jouanno E."/>
            <person name="Zahm M."/>
            <person name="Klopp C."/>
            <person name="Cabau C."/>
            <person name="Louis A."/>
            <person name="Berthelot C."/>
            <person name="Parey E."/>
            <person name="Roest Crollius H."/>
            <person name="Montfort J."/>
            <person name="Robinson-Rechavi M."/>
            <person name="Bouchez O."/>
            <person name="Lampietro C."/>
            <person name="Lopez Roques C."/>
            <person name="Donnadieu C."/>
            <person name="Postlethwait J."/>
            <person name="Bobe J."/>
            <person name="Verreycken H."/>
            <person name="Guiguen Y."/>
        </authorList>
    </citation>
    <scope>NUCLEOTIDE SEQUENCE [LARGE SCALE GENOMIC DNA]</scope>
    <source>
        <strain evidence="5">Up_M1</strain>
        <tissue evidence="5">Testis</tissue>
    </source>
</reference>